<reference evidence="2 3" key="1">
    <citation type="submission" date="2023-03" db="EMBL/GenBank/DDBJ databases">
        <title>High recombination rates correlate with genetic variation in Cardiocondyla obscurior ants.</title>
        <authorList>
            <person name="Errbii M."/>
        </authorList>
    </citation>
    <scope>NUCLEOTIDE SEQUENCE [LARGE SCALE GENOMIC DNA]</scope>
    <source>
        <strain evidence="2">Alpha-2009</strain>
        <tissue evidence="2">Whole body</tissue>
    </source>
</reference>
<evidence type="ECO:0000313" key="2">
    <source>
        <dbReference type="EMBL" id="KAL0105574.1"/>
    </source>
</evidence>
<accession>A0AAW2ET16</accession>
<comment type="caution">
    <text evidence="2">The sequence shown here is derived from an EMBL/GenBank/DDBJ whole genome shotgun (WGS) entry which is preliminary data.</text>
</comment>
<organism evidence="2 3">
    <name type="scientific">Cardiocondyla obscurior</name>
    <dbReference type="NCBI Taxonomy" id="286306"/>
    <lineage>
        <taxon>Eukaryota</taxon>
        <taxon>Metazoa</taxon>
        <taxon>Ecdysozoa</taxon>
        <taxon>Arthropoda</taxon>
        <taxon>Hexapoda</taxon>
        <taxon>Insecta</taxon>
        <taxon>Pterygota</taxon>
        <taxon>Neoptera</taxon>
        <taxon>Endopterygota</taxon>
        <taxon>Hymenoptera</taxon>
        <taxon>Apocrita</taxon>
        <taxon>Aculeata</taxon>
        <taxon>Formicoidea</taxon>
        <taxon>Formicidae</taxon>
        <taxon>Myrmicinae</taxon>
        <taxon>Cardiocondyla</taxon>
    </lineage>
</organism>
<proteinExistence type="predicted"/>
<dbReference type="Proteomes" id="UP001430953">
    <property type="component" value="Unassembled WGS sequence"/>
</dbReference>
<dbReference type="AlphaFoldDB" id="A0AAW2ET16"/>
<protein>
    <submittedName>
        <fullName evidence="2">Uncharacterized protein</fullName>
    </submittedName>
</protein>
<keyword evidence="3" id="KW-1185">Reference proteome</keyword>
<evidence type="ECO:0000313" key="3">
    <source>
        <dbReference type="Proteomes" id="UP001430953"/>
    </source>
</evidence>
<dbReference type="EMBL" id="JADYXP020000018">
    <property type="protein sequence ID" value="KAL0105574.1"/>
    <property type="molecule type" value="Genomic_DNA"/>
</dbReference>
<evidence type="ECO:0000256" key="1">
    <source>
        <dbReference type="SAM" id="MobiDB-lite"/>
    </source>
</evidence>
<gene>
    <name evidence="2" type="ORF">PUN28_015806</name>
</gene>
<sequence length="105" mass="11913">MRPLAPQRSTLGLHGDRIENPGHATRGIFLRSTASRSRWRIPVRSIEKHPRDTRGRTVVACENFAMRSAVGTRVACPFVLLATCSRRAVIFTQIRNSWRSSRNVE</sequence>
<name>A0AAW2ET16_9HYME</name>
<feature type="region of interest" description="Disordered" evidence="1">
    <location>
        <begin position="1"/>
        <end position="26"/>
    </location>
</feature>